<protein>
    <submittedName>
        <fullName evidence="4">Putative membrane bound protein</fullName>
    </submittedName>
</protein>
<evidence type="ECO:0000313" key="3">
    <source>
        <dbReference type="EMBL" id="QDP42788.1"/>
    </source>
</evidence>
<dbReference type="Proteomes" id="UP000317800">
    <property type="component" value="Segment"/>
</dbReference>
<feature type="transmembrane region" description="Helical" evidence="2">
    <location>
        <begin position="29"/>
        <end position="50"/>
    </location>
</feature>
<feature type="compositionally biased region" description="Acidic residues" evidence="1">
    <location>
        <begin position="87"/>
        <end position="103"/>
    </location>
</feature>
<organism evidence="4 5">
    <name type="scientific">Bacillus phage vB_BmeM-Goe8</name>
    <dbReference type="NCBI Taxonomy" id="2593638"/>
    <lineage>
        <taxon>Viruses</taxon>
        <taxon>Duplodnaviria</taxon>
        <taxon>Heunggongvirae</taxon>
        <taxon>Uroviricota</taxon>
        <taxon>Caudoviricetes</taxon>
        <taxon>Herelleviridae</taxon>
        <taxon>Bastillevirinae</taxon>
        <taxon>Goettingenvirus</taxon>
        <taxon>Goettingenvirus goe8</taxon>
    </lineage>
</organism>
<name>A0A516KN63_9CAUD</name>
<evidence type="ECO:0000256" key="1">
    <source>
        <dbReference type="SAM" id="MobiDB-lite"/>
    </source>
</evidence>
<reference evidence="4 5" key="1">
    <citation type="submission" date="2019-06" db="EMBL/GenBank/DDBJ databases">
        <authorList>
            <person name="Hertel R."/>
        </authorList>
    </citation>
    <scope>NUCLEOTIDE SEQUENCE [LARGE SCALE GENOMIC DNA]</scope>
</reference>
<feature type="region of interest" description="Disordered" evidence="1">
    <location>
        <begin position="61"/>
        <end position="103"/>
    </location>
</feature>
<keyword evidence="5" id="KW-1185">Reference proteome</keyword>
<gene>
    <name evidence="3" type="ORF">Goe8_c00040</name>
    <name evidence="4" type="ORF">Goe8_c02420</name>
</gene>
<keyword evidence="2" id="KW-0472">Membrane</keyword>
<feature type="compositionally biased region" description="Basic and acidic residues" evidence="1">
    <location>
        <begin position="74"/>
        <end position="83"/>
    </location>
</feature>
<keyword evidence="2" id="KW-1133">Transmembrane helix</keyword>
<dbReference type="EMBL" id="MN043729">
    <property type="protein sequence ID" value="QDP42788.1"/>
    <property type="molecule type" value="Genomic_DNA"/>
</dbReference>
<evidence type="ECO:0000256" key="2">
    <source>
        <dbReference type="SAM" id="Phobius"/>
    </source>
</evidence>
<sequence>MITFGVLLGLVAIFLYVKGIRKLVKEKRKAILPLILGTFLAFMGAGFMAAGAGSNVKDEAIVTDSSSSPDEEEPAAKEDKEEVAPDTAEEDVVAPEPEPEPEPEVVLEPVTLGTGEFTVGTDIPAGKYVISTQEERGNIATYDSWGLLDVNEMLGTAPDYYVNNITTELEEGGTIKISGLNQVLFTPKQ</sequence>
<proteinExistence type="predicted"/>
<dbReference type="EMBL" id="MN043729">
    <property type="protein sequence ID" value="QDP43015.1"/>
    <property type="molecule type" value="Genomic_DNA"/>
</dbReference>
<evidence type="ECO:0000313" key="4">
    <source>
        <dbReference type="EMBL" id="QDP43015.1"/>
    </source>
</evidence>
<keyword evidence="2" id="KW-0812">Transmembrane</keyword>
<evidence type="ECO:0000313" key="5">
    <source>
        <dbReference type="Proteomes" id="UP000317800"/>
    </source>
</evidence>
<accession>A0A516KN63</accession>